<sequence length="319" mass="36799">MNFYRKYLVIFSLPILAVICLHLLLFYINLGVPNNVTHGYNDIFQVKDNYAHSINKPKIVFASGSNTRFGVDTTRIEHTLKIPVVNYGISANLKYYILQRVKLHLHNGDIIILPLEYSFYDYQHIPVDANYAHYIIGSNISNFKALPSSVKLSIISQITTGELLKATYRHIKPSPYVKSKYCLNINGDVTNNFVSKKTPANVLFSKLNDSVFKNAPVTADAQEELTSFIDYCHANNITIYAAWPNYLWKEKEFKGKDLDGIHAIEKFYHDHNVEILGNYTDCLYDAELFYDSEYHLNEEGKRIHTDYLINLLKDKLPQR</sequence>
<feature type="transmembrane region" description="Helical" evidence="1">
    <location>
        <begin position="7"/>
        <end position="28"/>
    </location>
</feature>
<name>A0A1I0XVN8_SELRU</name>
<proteinExistence type="predicted"/>
<evidence type="ECO:0000256" key="1">
    <source>
        <dbReference type="SAM" id="Phobius"/>
    </source>
</evidence>
<protein>
    <recommendedName>
        <fullName evidence="4">SGNH/GDSL hydrolase family protein</fullName>
    </recommendedName>
</protein>
<dbReference type="RefSeq" id="WP_074815917.1">
    <property type="nucleotide sequence ID" value="NZ_FOJX01000007.1"/>
</dbReference>
<reference evidence="2 3" key="1">
    <citation type="submission" date="2016-10" db="EMBL/GenBank/DDBJ databases">
        <authorList>
            <person name="de Groot N.N."/>
        </authorList>
    </citation>
    <scope>NUCLEOTIDE SEQUENCE [LARGE SCALE GENOMIC DNA]</scope>
    <source>
        <strain evidence="2 3">L14</strain>
    </source>
</reference>
<dbReference type="Proteomes" id="UP000183843">
    <property type="component" value="Unassembled WGS sequence"/>
</dbReference>
<dbReference type="AlphaFoldDB" id="A0A1I0XVN8"/>
<gene>
    <name evidence="2" type="ORF">SAMN05216587_107111</name>
</gene>
<dbReference type="EMBL" id="FOJX01000007">
    <property type="protein sequence ID" value="SFB04238.1"/>
    <property type="molecule type" value="Genomic_DNA"/>
</dbReference>
<keyword evidence="1" id="KW-1133">Transmembrane helix</keyword>
<organism evidence="2 3">
    <name type="scientific">Selenomonas ruminantium</name>
    <dbReference type="NCBI Taxonomy" id="971"/>
    <lineage>
        <taxon>Bacteria</taxon>
        <taxon>Bacillati</taxon>
        <taxon>Bacillota</taxon>
        <taxon>Negativicutes</taxon>
        <taxon>Selenomonadales</taxon>
        <taxon>Selenomonadaceae</taxon>
        <taxon>Selenomonas</taxon>
    </lineage>
</organism>
<evidence type="ECO:0008006" key="4">
    <source>
        <dbReference type="Google" id="ProtNLM"/>
    </source>
</evidence>
<dbReference type="SUPFAM" id="SSF52266">
    <property type="entry name" value="SGNH hydrolase"/>
    <property type="match status" value="1"/>
</dbReference>
<evidence type="ECO:0000313" key="3">
    <source>
        <dbReference type="Proteomes" id="UP000183843"/>
    </source>
</evidence>
<accession>A0A1I0XVN8</accession>
<evidence type="ECO:0000313" key="2">
    <source>
        <dbReference type="EMBL" id="SFB04238.1"/>
    </source>
</evidence>
<keyword evidence="1" id="KW-0812">Transmembrane</keyword>
<keyword evidence="1" id="KW-0472">Membrane</keyword>